<gene>
    <name evidence="3" type="ORF">AUJ66_00030</name>
</gene>
<organism evidence="3 4">
    <name type="scientific">Candidatus Desantisbacteria bacterium CG1_02_38_46</name>
    <dbReference type="NCBI Taxonomy" id="1817893"/>
    <lineage>
        <taxon>Bacteria</taxon>
        <taxon>Candidatus Desantisiibacteriota</taxon>
    </lineage>
</organism>
<evidence type="ECO:0000313" key="4">
    <source>
        <dbReference type="Proteomes" id="UP000182278"/>
    </source>
</evidence>
<feature type="domain" description="DUF835" evidence="2">
    <location>
        <begin position="109"/>
        <end position="240"/>
    </location>
</feature>
<keyword evidence="1" id="KW-0472">Membrane</keyword>
<feature type="transmembrane region" description="Helical" evidence="1">
    <location>
        <begin position="6"/>
        <end position="23"/>
    </location>
</feature>
<dbReference type="EMBL" id="MNUO01000001">
    <property type="protein sequence ID" value="OIN98927.1"/>
    <property type="molecule type" value="Genomic_DNA"/>
</dbReference>
<comment type="caution">
    <text evidence="3">The sequence shown here is derived from an EMBL/GenBank/DDBJ whole genome shotgun (WGS) entry which is preliminary data.</text>
</comment>
<keyword evidence="1" id="KW-0812">Transmembrane</keyword>
<dbReference type="InterPro" id="IPR008553">
    <property type="entry name" value="DUF835"/>
</dbReference>
<feature type="transmembrane region" description="Helical" evidence="1">
    <location>
        <begin position="53"/>
        <end position="75"/>
    </location>
</feature>
<sequence length="249" mass="28792">MINVIISWIIFGFSVSTGIFVFYKNPKSVVHGFFAIMAILLGIWSVSRLFLNVLAITPLQVFNGVLIGFVARLLLKFKVSYVKIVSEDNLKTPLTYDLKRGYSYLLMGKDTEKILQIFTDLVTHGIQGLYISREEPEEIRKKYKLGKIRIFWLSRKAIYPYSLSPNDLRSITYLLKEFFTSADDGVVGIDGIEYLIVYNSLPSVIKWIDEINEIVIEKKARLLLNINPYLIEERDISFLKIHIRNLQEI</sequence>
<evidence type="ECO:0000259" key="2">
    <source>
        <dbReference type="Pfam" id="PF05763"/>
    </source>
</evidence>
<feature type="transmembrane region" description="Helical" evidence="1">
    <location>
        <begin position="30"/>
        <end position="47"/>
    </location>
</feature>
<evidence type="ECO:0000313" key="3">
    <source>
        <dbReference type="EMBL" id="OIN98927.1"/>
    </source>
</evidence>
<evidence type="ECO:0000256" key="1">
    <source>
        <dbReference type="SAM" id="Phobius"/>
    </source>
</evidence>
<reference evidence="3 4" key="1">
    <citation type="journal article" date="2016" name="Environ. Microbiol.">
        <title>Genomic resolution of a cold subsurface aquifer community provides metabolic insights for novel microbes adapted to high CO concentrations.</title>
        <authorList>
            <person name="Probst A.J."/>
            <person name="Castelle C.J."/>
            <person name="Singh A."/>
            <person name="Brown C.T."/>
            <person name="Anantharaman K."/>
            <person name="Sharon I."/>
            <person name="Hug L.A."/>
            <person name="Burstein D."/>
            <person name="Emerson J.B."/>
            <person name="Thomas B.C."/>
            <person name="Banfield J.F."/>
        </authorList>
    </citation>
    <scope>NUCLEOTIDE SEQUENCE [LARGE SCALE GENOMIC DNA]</scope>
    <source>
        <strain evidence="3">CG1_02_38_46</strain>
    </source>
</reference>
<name>A0A1J4SHS8_9BACT</name>
<dbReference type="Pfam" id="PF05763">
    <property type="entry name" value="DUF835"/>
    <property type="match status" value="1"/>
</dbReference>
<accession>A0A1J4SHS8</accession>
<protein>
    <recommendedName>
        <fullName evidence="2">DUF835 domain-containing protein</fullName>
    </recommendedName>
</protein>
<dbReference type="AlphaFoldDB" id="A0A1J4SHS8"/>
<dbReference type="Proteomes" id="UP000182278">
    <property type="component" value="Unassembled WGS sequence"/>
</dbReference>
<dbReference type="STRING" id="1817893.AUJ66_00030"/>
<keyword evidence="1" id="KW-1133">Transmembrane helix</keyword>
<proteinExistence type="predicted"/>